<keyword evidence="4 7" id="KW-1133">Transmembrane helix</keyword>
<evidence type="ECO:0000256" key="6">
    <source>
        <dbReference type="SAM" id="MobiDB-lite"/>
    </source>
</evidence>
<reference evidence="9" key="1">
    <citation type="submission" date="2023-08" db="EMBL/GenBank/DDBJ databases">
        <title>Black Yeasts Isolated from many extreme environments.</title>
        <authorList>
            <person name="Coleine C."/>
            <person name="Stajich J.E."/>
            <person name="Selbmann L."/>
        </authorList>
    </citation>
    <scope>NUCLEOTIDE SEQUENCE</scope>
    <source>
        <strain evidence="9">CCFEE 5810</strain>
    </source>
</reference>
<dbReference type="PANTHER" id="PTHR46140">
    <property type="entry name" value="VACUOLAR TRANSPORTER CHAPERONE 1-RELATED"/>
    <property type="match status" value="1"/>
</dbReference>
<feature type="compositionally biased region" description="Polar residues" evidence="6">
    <location>
        <begin position="680"/>
        <end position="693"/>
    </location>
</feature>
<dbReference type="PANTHER" id="PTHR46140:SF1">
    <property type="entry name" value="VACUOLAR TRANSPORTER CHAPERONE COMPLEX SUBUNIT 4-RELATED"/>
    <property type="match status" value="1"/>
</dbReference>
<comment type="caution">
    <text evidence="9">The sequence shown here is derived from an EMBL/GenBank/DDBJ whole genome shotgun (WGS) entry which is preliminary data.</text>
</comment>
<dbReference type="Proteomes" id="UP001310594">
    <property type="component" value="Unassembled WGS sequence"/>
</dbReference>
<accession>A0AAN7WDY4</accession>
<feature type="transmembrane region" description="Helical" evidence="7">
    <location>
        <begin position="773"/>
        <end position="798"/>
    </location>
</feature>
<dbReference type="GO" id="GO:0000329">
    <property type="term" value="C:fungal-type vacuole membrane"/>
    <property type="evidence" value="ECO:0007669"/>
    <property type="project" value="TreeGrafter"/>
</dbReference>
<evidence type="ECO:0000256" key="3">
    <source>
        <dbReference type="ARBA" id="ARBA00022692"/>
    </source>
</evidence>
<feature type="compositionally biased region" description="Polar residues" evidence="6">
    <location>
        <begin position="534"/>
        <end position="567"/>
    </location>
</feature>
<feature type="compositionally biased region" description="Basic residues" evidence="6">
    <location>
        <begin position="577"/>
        <end position="586"/>
    </location>
</feature>
<organism evidence="9 10">
    <name type="scientific">Elasticomyces elasticus</name>
    <dbReference type="NCBI Taxonomy" id="574655"/>
    <lineage>
        <taxon>Eukaryota</taxon>
        <taxon>Fungi</taxon>
        <taxon>Dikarya</taxon>
        <taxon>Ascomycota</taxon>
        <taxon>Pezizomycotina</taxon>
        <taxon>Dothideomycetes</taxon>
        <taxon>Dothideomycetidae</taxon>
        <taxon>Mycosphaerellales</taxon>
        <taxon>Teratosphaeriaceae</taxon>
        <taxon>Elasticomyces</taxon>
    </lineage>
</organism>
<sequence>MKYGETLRQRSIPAWSHYNIDYDDIKHYIKEQTTPGKGKTVAVPGRVDEKLQQFEDTLFQILKDQHHRIDLFVRSKAGEIQRRLDHSKRQLKSLAAPATPVADRRIPVGRLERYGKLENDVLKAGDEIRSLARFTSTQRTALRKLLKKYKKWTGSGQLEERFRGDVLDDPKSFVKLDLGPLLDDYSTTLQEIRSLYDTRLRQRSGENGGPESKTDGASSIITDLQAALDSGTKVAFDDAIATVPLGDSGTFASYFVHLENIVELQVLLLQYSRFMTPRSRANSHASPVSSTPQSETFARTSSDTADYYALEADDAERFAQEQNALTIIEREHQIGSTPQKAKMCVRWNNTEEARVAFQTRSNVYRNATMKKKFVSALLSRDATFSAKKAAVSVEHEADVMAAKQALDKDRSIKSLYLYSACRSRFVGINNSSQRLTMATLDTHTCIQKAEGAGGDGDKIAFPFAVLLVRQDGAVSGGMLAALDQSHLVERVRGFSMEYHAIWQTSNSPNIPPPFWLPVLDRDIRKLPPPAMKRTPSSANRTPTSSGSNHGATDSTTAVETARSNSTVPELDAPTLRSFRKKRRRNHPHEAAQPPQQKYWSEYDHPEDGEASEAYVIYMDPNQKSAFETVFDKLGGLFSRPQKIDEEEALLNGDATPKDSETSDDEDETNTVKPRVRSYGTIRQSSRATSSNQRIADLETQAHSHSLKASMPHFTAISYVASLVILFVAYILAATGRHKLRYQVDFGVIFAICSSLIFAIAGFASLLRQQDVSYLAWIVGIVVLVVDAIGSGGLLAWMLG</sequence>
<dbReference type="GO" id="GO:0033254">
    <property type="term" value="C:vacuolar transporter chaperone complex"/>
    <property type="evidence" value="ECO:0007669"/>
    <property type="project" value="TreeGrafter"/>
</dbReference>
<keyword evidence="5 7" id="KW-0472">Membrane</keyword>
<dbReference type="Gene3D" id="3.20.100.30">
    <property type="entry name" value="VTC, catalytic tunnel domain"/>
    <property type="match status" value="1"/>
</dbReference>
<feature type="transmembrane region" description="Helical" evidence="7">
    <location>
        <begin position="745"/>
        <end position="767"/>
    </location>
</feature>
<evidence type="ECO:0000256" key="4">
    <source>
        <dbReference type="ARBA" id="ARBA00022989"/>
    </source>
</evidence>
<dbReference type="EMBL" id="JAVRQU010000006">
    <property type="protein sequence ID" value="KAK5702049.1"/>
    <property type="molecule type" value="Genomic_DNA"/>
</dbReference>
<dbReference type="AlphaFoldDB" id="A0AAN7WDY4"/>
<name>A0AAN7WDY4_9PEZI</name>
<protein>
    <recommendedName>
        <fullName evidence="8">SPX domain-containing protein</fullName>
    </recommendedName>
</protein>
<gene>
    <name evidence="9" type="ORF">LTR97_004867</name>
</gene>
<keyword evidence="2" id="KW-0926">Vacuole</keyword>
<dbReference type="InterPro" id="IPR004331">
    <property type="entry name" value="SPX_dom"/>
</dbReference>
<feature type="domain" description="SPX" evidence="8">
    <location>
        <begin position="1"/>
        <end position="163"/>
    </location>
</feature>
<proteinExistence type="predicted"/>
<feature type="transmembrane region" description="Helical" evidence="7">
    <location>
        <begin position="715"/>
        <end position="733"/>
    </location>
</feature>
<keyword evidence="3 7" id="KW-0812">Transmembrane</keyword>
<feature type="region of interest" description="Disordered" evidence="6">
    <location>
        <begin position="526"/>
        <end position="603"/>
    </location>
</feature>
<feature type="region of interest" description="Disordered" evidence="6">
    <location>
        <begin position="645"/>
        <end position="693"/>
    </location>
</feature>
<evidence type="ECO:0000259" key="8">
    <source>
        <dbReference type="PROSITE" id="PS51382"/>
    </source>
</evidence>
<dbReference type="CDD" id="cd14474">
    <property type="entry name" value="SPX_YDR089W"/>
    <property type="match status" value="1"/>
</dbReference>
<evidence type="ECO:0000256" key="5">
    <source>
        <dbReference type="ARBA" id="ARBA00023136"/>
    </source>
</evidence>
<dbReference type="GO" id="GO:0007034">
    <property type="term" value="P:vacuolar transport"/>
    <property type="evidence" value="ECO:0007669"/>
    <property type="project" value="TreeGrafter"/>
</dbReference>
<dbReference type="GO" id="GO:0042144">
    <property type="term" value="P:vacuole fusion, non-autophagic"/>
    <property type="evidence" value="ECO:0007669"/>
    <property type="project" value="TreeGrafter"/>
</dbReference>
<evidence type="ECO:0000256" key="7">
    <source>
        <dbReference type="SAM" id="Phobius"/>
    </source>
</evidence>
<comment type="subcellular location">
    <subcellularLocation>
        <location evidence="1">Vacuole membrane</location>
        <topology evidence="1">Multi-pass membrane protein</topology>
    </subcellularLocation>
</comment>
<dbReference type="PROSITE" id="PS51382">
    <property type="entry name" value="SPX"/>
    <property type="match status" value="1"/>
</dbReference>
<dbReference type="InterPro" id="IPR051572">
    <property type="entry name" value="VTC_Complex_Subunit"/>
</dbReference>
<dbReference type="InterPro" id="IPR042267">
    <property type="entry name" value="VTC_sf"/>
</dbReference>
<evidence type="ECO:0000313" key="9">
    <source>
        <dbReference type="EMBL" id="KAK5702049.1"/>
    </source>
</evidence>
<evidence type="ECO:0000256" key="2">
    <source>
        <dbReference type="ARBA" id="ARBA00022554"/>
    </source>
</evidence>
<evidence type="ECO:0000256" key="1">
    <source>
        <dbReference type="ARBA" id="ARBA00004128"/>
    </source>
</evidence>
<dbReference type="GO" id="GO:0006799">
    <property type="term" value="P:polyphosphate biosynthetic process"/>
    <property type="evidence" value="ECO:0007669"/>
    <property type="project" value="UniProtKB-ARBA"/>
</dbReference>
<dbReference type="GO" id="GO:0016237">
    <property type="term" value="P:microautophagy"/>
    <property type="evidence" value="ECO:0007669"/>
    <property type="project" value="TreeGrafter"/>
</dbReference>
<evidence type="ECO:0000313" key="10">
    <source>
        <dbReference type="Proteomes" id="UP001310594"/>
    </source>
</evidence>